<sequence length="86" mass="9489">MNENMKEGIVTAQGIALSNRAALEAVIFYIAKSNTDSQKVLAQLHEIACARIEQTSESKRDEATDAARWMTDGLFSRVSRGIKDSE</sequence>
<dbReference type="AlphaFoldDB" id="A0A7W4I3P0"/>
<organism evidence="1 2">
    <name type="scientific">Gluconacetobacter diazotrophicus</name>
    <name type="common">Acetobacter diazotrophicus</name>
    <dbReference type="NCBI Taxonomy" id="33996"/>
    <lineage>
        <taxon>Bacteria</taxon>
        <taxon>Pseudomonadati</taxon>
        <taxon>Pseudomonadota</taxon>
        <taxon>Alphaproteobacteria</taxon>
        <taxon>Acetobacterales</taxon>
        <taxon>Acetobacteraceae</taxon>
        <taxon>Gluconacetobacter</taxon>
    </lineage>
</organism>
<proteinExistence type="predicted"/>
<dbReference type="Proteomes" id="UP000550787">
    <property type="component" value="Unassembled WGS sequence"/>
</dbReference>
<comment type="caution">
    <text evidence="1">The sequence shown here is derived from an EMBL/GenBank/DDBJ whole genome shotgun (WGS) entry which is preliminary data.</text>
</comment>
<protein>
    <submittedName>
        <fullName evidence="1">Uncharacterized protein</fullName>
    </submittedName>
</protein>
<name>A0A7W4I3P0_GLUDI</name>
<evidence type="ECO:0000313" key="2">
    <source>
        <dbReference type="Proteomes" id="UP000550787"/>
    </source>
</evidence>
<reference evidence="1 2" key="1">
    <citation type="submission" date="2020-04" db="EMBL/GenBank/DDBJ databases">
        <title>Description of novel Gluconacetobacter.</title>
        <authorList>
            <person name="Sombolestani A."/>
        </authorList>
    </citation>
    <scope>NUCLEOTIDE SEQUENCE [LARGE SCALE GENOMIC DNA]</scope>
    <source>
        <strain evidence="1 2">LMG 7603</strain>
    </source>
</reference>
<gene>
    <name evidence="1" type="ORF">HLH33_02990</name>
</gene>
<dbReference type="EMBL" id="JABEQG010000003">
    <property type="protein sequence ID" value="MBB2155283.1"/>
    <property type="molecule type" value="Genomic_DNA"/>
</dbReference>
<evidence type="ECO:0000313" key="1">
    <source>
        <dbReference type="EMBL" id="MBB2155283.1"/>
    </source>
</evidence>
<accession>A0A7W4I3P0</accession>
<dbReference type="RefSeq" id="WP_183115395.1">
    <property type="nucleotide sequence ID" value="NZ_JABEQG010000003.1"/>
</dbReference>